<reference evidence="4 5" key="1">
    <citation type="journal article" date="2011" name="Mol. Biol. Evol.">
        <title>Comparative genomic analysis of fruiting body formation in Myxococcales.</title>
        <authorList>
            <person name="Huntley S."/>
            <person name="Hamann N."/>
            <person name="Wegener-Feldbrugge S."/>
            <person name="Treuner-Lange A."/>
            <person name="Kube M."/>
            <person name="Reinhardt R."/>
            <person name="Klages S."/>
            <person name="Muller R."/>
            <person name="Ronning C.M."/>
            <person name="Nierman W.C."/>
            <person name="Sogaard-Andersen L."/>
        </authorList>
    </citation>
    <scope>NUCLEOTIDE SEQUENCE [LARGE SCALE GENOMIC DNA]</scope>
    <source>
        <strain evidence="4 5">DW4/3-1</strain>
    </source>
</reference>
<proteinExistence type="predicted"/>
<keyword evidence="5" id="KW-1185">Reference proteome</keyword>
<dbReference type="HOGENOM" id="CLU_090336_11_2_7"/>
<organism evidence="4 5">
    <name type="scientific">Stigmatella aurantiaca (strain DW4/3-1)</name>
    <dbReference type="NCBI Taxonomy" id="378806"/>
    <lineage>
        <taxon>Bacteria</taxon>
        <taxon>Pseudomonadati</taxon>
        <taxon>Myxococcota</taxon>
        <taxon>Myxococcia</taxon>
        <taxon>Myxococcales</taxon>
        <taxon>Cystobacterineae</taxon>
        <taxon>Archangiaceae</taxon>
        <taxon>Stigmatella</taxon>
    </lineage>
</organism>
<accession>E3FHC9</accession>
<dbReference type="STRING" id="378806.STAUR_7590"/>
<dbReference type="InterPro" id="IPR050267">
    <property type="entry name" value="Anti-sigma-factor_SerPK"/>
</dbReference>
<evidence type="ECO:0000256" key="1">
    <source>
        <dbReference type="ARBA" id="ARBA00022527"/>
    </source>
</evidence>
<feature type="domain" description="Histidine kinase/HSP90-like ATPase" evidence="3">
    <location>
        <begin position="57"/>
        <end position="178"/>
    </location>
</feature>
<dbReference type="EMBL" id="CP002271">
    <property type="protein sequence ID" value="ADO75345.1"/>
    <property type="molecule type" value="Genomic_DNA"/>
</dbReference>
<sequence length="199" mass="21634">MEGLATEEALSPPAQGDDSQVLLSDTASWRPLAPVFCVAPPHAGHNDAAIQLTLTHRLEGLDFAQRVAERLCESVGAAGDAFHVGLAVREAAANAVQHGNRFDARKRVWVVLELRGARLTARIRDEGRGFDPVQVADPLHPEHRMKARGRGLFLMRQFMDQVVFSGTGDGGHEVLMSKALTCQKDKDAEVHLNPGVHPK</sequence>
<dbReference type="AlphaFoldDB" id="E3FHC9"/>
<protein>
    <recommendedName>
        <fullName evidence="3">Histidine kinase/HSP90-like ATPase domain-containing protein</fullName>
    </recommendedName>
</protein>
<evidence type="ECO:0000256" key="2">
    <source>
        <dbReference type="SAM" id="MobiDB-lite"/>
    </source>
</evidence>
<dbReference type="PANTHER" id="PTHR35526:SF3">
    <property type="entry name" value="ANTI-SIGMA-F FACTOR RSBW"/>
    <property type="match status" value="1"/>
</dbReference>
<evidence type="ECO:0000259" key="3">
    <source>
        <dbReference type="Pfam" id="PF13581"/>
    </source>
</evidence>
<dbReference type="Proteomes" id="UP000001351">
    <property type="component" value="Chromosome"/>
</dbReference>
<dbReference type="PANTHER" id="PTHR35526">
    <property type="entry name" value="ANTI-SIGMA-F FACTOR RSBW-RELATED"/>
    <property type="match status" value="1"/>
</dbReference>
<keyword evidence="1" id="KW-0723">Serine/threonine-protein kinase</keyword>
<name>E3FHC9_STIAD</name>
<dbReference type="Pfam" id="PF13581">
    <property type="entry name" value="HATPase_c_2"/>
    <property type="match status" value="1"/>
</dbReference>
<evidence type="ECO:0000313" key="5">
    <source>
        <dbReference type="Proteomes" id="UP000001351"/>
    </source>
</evidence>
<gene>
    <name evidence="4" type="ordered locus">STAUR_7590</name>
</gene>
<dbReference type="CDD" id="cd16936">
    <property type="entry name" value="HATPase_RsbW-like"/>
    <property type="match status" value="1"/>
</dbReference>
<dbReference type="SUPFAM" id="SSF55874">
    <property type="entry name" value="ATPase domain of HSP90 chaperone/DNA topoisomerase II/histidine kinase"/>
    <property type="match status" value="1"/>
</dbReference>
<keyword evidence="1" id="KW-0418">Kinase</keyword>
<feature type="region of interest" description="Disordered" evidence="2">
    <location>
        <begin position="1"/>
        <end position="21"/>
    </location>
</feature>
<keyword evidence="1" id="KW-0808">Transferase</keyword>
<dbReference type="InterPro" id="IPR003594">
    <property type="entry name" value="HATPase_dom"/>
</dbReference>
<dbReference type="InterPro" id="IPR036890">
    <property type="entry name" value="HATPase_C_sf"/>
</dbReference>
<dbReference type="GO" id="GO:0004674">
    <property type="term" value="F:protein serine/threonine kinase activity"/>
    <property type="evidence" value="ECO:0007669"/>
    <property type="project" value="UniProtKB-KW"/>
</dbReference>
<evidence type="ECO:0000313" key="4">
    <source>
        <dbReference type="EMBL" id="ADO75345.1"/>
    </source>
</evidence>
<dbReference type="Gene3D" id="3.30.565.10">
    <property type="entry name" value="Histidine kinase-like ATPase, C-terminal domain"/>
    <property type="match status" value="1"/>
</dbReference>
<dbReference type="eggNOG" id="COG2172">
    <property type="taxonomic scope" value="Bacteria"/>
</dbReference>
<dbReference type="KEGG" id="sur:STAUR_7590"/>